<name>E4KN46_9LACT</name>
<dbReference type="Gene3D" id="2.40.33.40">
    <property type="entry name" value="Phosphotransferase system, glucitol/sorbitol-specific IIA component"/>
    <property type="match status" value="1"/>
</dbReference>
<dbReference type="Pfam" id="PF03829">
    <property type="entry name" value="PTSIIA_gutA"/>
    <property type="match status" value="1"/>
</dbReference>
<comment type="caution">
    <text evidence="1">Lacks conserved residue(s) required for the propagation of feature annotation.</text>
</comment>
<reference evidence="2 3" key="1">
    <citation type="submission" date="2010-10" db="EMBL/GenBank/DDBJ databases">
        <authorList>
            <person name="Durkin A.S."/>
            <person name="Madupu R."/>
            <person name="Torralba M."/>
            <person name="Gillis M."/>
            <person name="Methe B."/>
            <person name="Sutton G."/>
            <person name="Nelson K.E."/>
        </authorList>
    </citation>
    <scope>NUCLEOTIDE SEQUENCE [LARGE SCALE GENOMIC DNA]</scope>
    <source>
        <strain evidence="2 3">ACS-139-V-Col8</strain>
    </source>
</reference>
<dbReference type="PANTHER" id="PTHR40398">
    <property type="entry name" value="PTS SYSTEM GLUCITOL/SORBITOL-SPECIFIC EIIA COMPONENT"/>
    <property type="match status" value="1"/>
</dbReference>
<dbReference type="STRING" id="908337.HMPREF9257_0023"/>
<evidence type="ECO:0000313" key="2">
    <source>
        <dbReference type="EMBL" id="EFR31788.1"/>
    </source>
</evidence>
<dbReference type="eggNOG" id="COG3731">
    <property type="taxonomic scope" value="Bacteria"/>
</dbReference>
<dbReference type="AlphaFoldDB" id="E4KN46"/>
<gene>
    <name evidence="2" type="ORF">HMPREF9257_0023</name>
</gene>
<dbReference type="RefSeq" id="WP_006417920.1">
    <property type="nucleotide sequence ID" value="NZ_AENN01000006.1"/>
</dbReference>
<dbReference type="GO" id="GO:0016301">
    <property type="term" value="F:kinase activity"/>
    <property type="evidence" value="ECO:0007669"/>
    <property type="project" value="TreeGrafter"/>
</dbReference>
<evidence type="ECO:0000256" key="1">
    <source>
        <dbReference type="PROSITE-ProRule" id="PRU00420"/>
    </source>
</evidence>
<dbReference type="OrthoDB" id="5113885at2"/>
<accession>E4KN46</accession>
<dbReference type="GO" id="GO:0009401">
    <property type="term" value="P:phosphoenolpyruvate-dependent sugar phosphotransferase system"/>
    <property type="evidence" value="ECO:0007669"/>
    <property type="project" value="InterPro"/>
</dbReference>
<evidence type="ECO:0000313" key="3">
    <source>
        <dbReference type="Proteomes" id="UP000005990"/>
    </source>
</evidence>
<dbReference type="InterPro" id="IPR004716">
    <property type="entry name" value="PTS_IIA_glucitol/sorbitol-sp"/>
</dbReference>
<organism evidence="2 3">
    <name type="scientific">Eremococcus coleocola ACS-139-V-Col8</name>
    <dbReference type="NCBI Taxonomy" id="908337"/>
    <lineage>
        <taxon>Bacteria</taxon>
        <taxon>Bacillati</taxon>
        <taxon>Bacillota</taxon>
        <taxon>Bacilli</taxon>
        <taxon>Lactobacillales</taxon>
        <taxon>Aerococcaceae</taxon>
        <taxon>Eremococcus</taxon>
    </lineage>
</organism>
<comment type="caution">
    <text evidence="2">The sequence shown here is derived from an EMBL/GenBank/DDBJ whole genome shotgun (WGS) entry which is preliminary data.</text>
</comment>
<dbReference type="Proteomes" id="UP000005990">
    <property type="component" value="Unassembled WGS sequence"/>
</dbReference>
<dbReference type="GO" id="GO:0008982">
    <property type="term" value="F:protein-N(PI)-phosphohistidine-sugar phosphotransferase activity"/>
    <property type="evidence" value="ECO:0007669"/>
    <property type="project" value="InterPro"/>
</dbReference>
<dbReference type="GO" id="GO:0005737">
    <property type="term" value="C:cytoplasm"/>
    <property type="evidence" value="ECO:0007669"/>
    <property type="project" value="InterPro"/>
</dbReference>
<sequence length="118" mass="12948">MELFETSIVGIGSQAKMFAAEAMLILFGQGAPEDLKEYTYQIDVNPVNGDIVEGQFIYFDNQAYRITSVGNLVIKNLNDIGHISVKFNGATEAELPGTLYVEAKTLPEMNVGTRISIK</sequence>
<dbReference type="PANTHER" id="PTHR40398:SF1">
    <property type="entry name" value="PTS SYSTEM GLUCITOL_SORBITOL-SPECIFIC EIIA COMPONENT"/>
    <property type="match status" value="1"/>
</dbReference>
<protein>
    <submittedName>
        <fullName evidence="2">PTS system glucitol/sorbitol-specific IIA component</fullName>
    </submittedName>
</protein>
<proteinExistence type="predicted"/>
<dbReference type="SUPFAM" id="SSF141530">
    <property type="entry name" value="PTSIIA/GutA-like"/>
    <property type="match status" value="1"/>
</dbReference>
<dbReference type="PROSITE" id="PS51097">
    <property type="entry name" value="PTS_EIIA_TYPE_5"/>
    <property type="match status" value="1"/>
</dbReference>
<dbReference type="EMBL" id="AENN01000006">
    <property type="protein sequence ID" value="EFR31788.1"/>
    <property type="molecule type" value="Genomic_DNA"/>
</dbReference>
<dbReference type="InterPro" id="IPR036665">
    <property type="entry name" value="PTS_IIA_glucitol/sorbitol_sf"/>
</dbReference>
<keyword evidence="3" id="KW-1185">Reference proteome</keyword>